<dbReference type="Proteomes" id="UP000694920">
    <property type="component" value="Unplaced"/>
</dbReference>
<sequence>MESFEGRASWCRTCRRHSGDINRYCCVGNRRKGAMDLALTEVRDVLASTSLGDLTIVLSCHRRKPPGGARVSHDLTLINCNRSVGQYDGSSRDDIVGQEGTMIWYTRGHPTIREFSTEDSLNILYQRKRGSNGNAGGTCTIFFLIFLNNSGKIRGALTGTMTLR</sequence>
<organism evidence="1 2">
    <name type="scientific">Cephus cinctus</name>
    <name type="common">Wheat stem sawfly</name>
    <dbReference type="NCBI Taxonomy" id="211228"/>
    <lineage>
        <taxon>Eukaryota</taxon>
        <taxon>Metazoa</taxon>
        <taxon>Ecdysozoa</taxon>
        <taxon>Arthropoda</taxon>
        <taxon>Hexapoda</taxon>
        <taxon>Insecta</taxon>
        <taxon>Pterygota</taxon>
        <taxon>Neoptera</taxon>
        <taxon>Endopterygota</taxon>
        <taxon>Hymenoptera</taxon>
        <taxon>Cephoidea</taxon>
        <taxon>Cephidae</taxon>
        <taxon>Cephus</taxon>
    </lineage>
</organism>
<accession>A0AAJ7RMZ4</accession>
<gene>
    <name evidence="2" type="primary">LOC112494735</name>
</gene>
<evidence type="ECO:0000313" key="2">
    <source>
        <dbReference type="RefSeq" id="XP_024943412.1"/>
    </source>
</evidence>
<evidence type="ECO:0000313" key="1">
    <source>
        <dbReference type="Proteomes" id="UP000694920"/>
    </source>
</evidence>
<proteinExistence type="predicted"/>
<dbReference type="RefSeq" id="XP_024943412.1">
    <property type="nucleotide sequence ID" value="XM_025087644.1"/>
</dbReference>
<dbReference type="GeneID" id="112494735"/>
<name>A0AAJ7RMZ4_CEPCN</name>
<dbReference type="KEGG" id="ccin:112494735"/>
<protein>
    <submittedName>
        <fullName evidence="2">Uncharacterized protein LOC112494735 isoform X1</fullName>
    </submittedName>
</protein>
<keyword evidence="1" id="KW-1185">Reference proteome</keyword>
<dbReference type="AlphaFoldDB" id="A0AAJ7RMZ4"/>
<reference evidence="2" key="1">
    <citation type="submission" date="2025-08" db="UniProtKB">
        <authorList>
            <consortium name="RefSeq"/>
        </authorList>
    </citation>
    <scope>IDENTIFICATION</scope>
</reference>